<dbReference type="EMBL" id="CP000478">
    <property type="protein sequence ID" value="ABK17792.1"/>
    <property type="molecule type" value="Genomic_DNA"/>
</dbReference>
<name>A0LK40_SYNFM</name>
<dbReference type="InterPro" id="IPR033480">
    <property type="entry name" value="sCache_2"/>
</dbReference>
<dbReference type="OrthoDB" id="9791237at2"/>
<gene>
    <name evidence="7" type="ordered locus">Sfum_2109</name>
</gene>
<keyword evidence="3" id="KW-0812">Transmembrane</keyword>
<evidence type="ECO:0000256" key="5">
    <source>
        <dbReference type="ARBA" id="ARBA00023136"/>
    </source>
</evidence>
<dbReference type="SMART" id="SM01049">
    <property type="entry name" value="Cache_2"/>
    <property type="match status" value="1"/>
</dbReference>
<feature type="domain" description="Single Cache" evidence="6">
    <location>
        <begin position="4"/>
        <end position="82"/>
    </location>
</feature>
<keyword evidence="5" id="KW-0472">Membrane</keyword>
<dbReference type="HOGENOM" id="CLU_081845_2_1_7"/>
<dbReference type="KEGG" id="sfu:Sfum_2109"/>
<reference evidence="7 8" key="1">
    <citation type="submission" date="2006-10" db="EMBL/GenBank/DDBJ databases">
        <title>Complete sequence of Syntrophobacter fumaroxidans MPOB.</title>
        <authorList>
            <consortium name="US DOE Joint Genome Institute"/>
            <person name="Copeland A."/>
            <person name="Lucas S."/>
            <person name="Lapidus A."/>
            <person name="Barry K."/>
            <person name="Detter J.C."/>
            <person name="Glavina del Rio T."/>
            <person name="Hammon N."/>
            <person name="Israni S."/>
            <person name="Pitluck S."/>
            <person name="Goltsman E.G."/>
            <person name="Martinez M."/>
            <person name="Schmutz J."/>
            <person name="Larimer F."/>
            <person name="Land M."/>
            <person name="Hauser L."/>
            <person name="Kyrpides N."/>
            <person name="Kim E."/>
            <person name="Boone D.R."/>
            <person name="Brockman F."/>
            <person name="Culley D."/>
            <person name="Ferry J."/>
            <person name="Gunsalus R."/>
            <person name="McInerney M.J."/>
            <person name="Morrison M."/>
            <person name="Plugge C."/>
            <person name="Rohlin L."/>
            <person name="Scholten J."/>
            <person name="Sieber J."/>
            <person name="Stams A.J.M."/>
            <person name="Worm P."/>
            <person name="Henstra A.M."/>
            <person name="Richardson P."/>
        </authorList>
    </citation>
    <scope>NUCLEOTIDE SEQUENCE [LARGE SCALE GENOMIC DNA]</scope>
    <source>
        <strain evidence="8">DSM 10017 / MPOB</strain>
    </source>
</reference>
<evidence type="ECO:0000259" key="6">
    <source>
        <dbReference type="SMART" id="SM01049"/>
    </source>
</evidence>
<dbReference type="RefSeq" id="WP_011698961.1">
    <property type="nucleotide sequence ID" value="NC_008554.1"/>
</dbReference>
<evidence type="ECO:0000256" key="3">
    <source>
        <dbReference type="ARBA" id="ARBA00022692"/>
    </source>
</evidence>
<dbReference type="GO" id="GO:0005886">
    <property type="term" value="C:plasma membrane"/>
    <property type="evidence" value="ECO:0007669"/>
    <property type="project" value="UniProtKB-SubCell"/>
</dbReference>
<protein>
    <submittedName>
        <fullName evidence="7">Cache, type 2</fullName>
    </submittedName>
</protein>
<comment type="subcellular location">
    <subcellularLocation>
        <location evidence="1">Cell membrane</location>
        <topology evidence="1">Multi-pass membrane protein</topology>
    </subcellularLocation>
</comment>
<dbReference type="InParanoid" id="A0LK40"/>
<dbReference type="Pfam" id="PF08269">
    <property type="entry name" value="dCache_2"/>
    <property type="match status" value="1"/>
</dbReference>
<dbReference type="Proteomes" id="UP000001784">
    <property type="component" value="Chromosome"/>
</dbReference>
<organism evidence="7 8">
    <name type="scientific">Syntrophobacter fumaroxidans (strain DSM 10017 / MPOB)</name>
    <dbReference type="NCBI Taxonomy" id="335543"/>
    <lineage>
        <taxon>Bacteria</taxon>
        <taxon>Pseudomonadati</taxon>
        <taxon>Thermodesulfobacteriota</taxon>
        <taxon>Syntrophobacteria</taxon>
        <taxon>Syntrophobacterales</taxon>
        <taxon>Syntrophobacteraceae</taxon>
        <taxon>Syntrophobacter</taxon>
    </lineage>
</organism>
<keyword evidence="8" id="KW-1185">Reference proteome</keyword>
<dbReference type="InterPro" id="IPR004010">
    <property type="entry name" value="Double_Cache_2"/>
</dbReference>
<evidence type="ECO:0000256" key="1">
    <source>
        <dbReference type="ARBA" id="ARBA00004651"/>
    </source>
</evidence>
<accession>A0LK40</accession>
<keyword evidence="2" id="KW-1003">Cell membrane</keyword>
<evidence type="ECO:0000313" key="8">
    <source>
        <dbReference type="Proteomes" id="UP000001784"/>
    </source>
</evidence>
<evidence type="ECO:0000256" key="2">
    <source>
        <dbReference type="ARBA" id="ARBA00022475"/>
    </source>
</evidence>
<proteinExistence type="predicted"/>
<keyword evidence="4" id="KW-1133">Transmembrane helix</keyword>
<dbReference type="AlphaFoldDB" id="A0LK40"/>
<dbReference type="Gene3D" id="3.30.450.20">
    <property type="entry name" value="PAS domain"/>
    <property type="match status" value="1"/>
</dbReference>
<evidence type="ECO:0000313" key="7">
    <source>
        <dbReference type="EMBL" id="ABK17792.1"/>
    </source>
</evidence>
<dbReference type="eggNOG" id="COG4564">
    <property type="taxonomic scope" value="Bacteria"/>
</dbReference>
<evidence type="ECO:0000256" key="4">
    <source>
        <dbReference type="ARBA" id="ARBA00022989"/>
    </source>
</evidence>
<sequence length="130" mass="14860">MSPRAPEDAKAWVENAKQFYRSAGKRIALAEFTNPTGMFIQGEMYIYALNPKGTMLAHGVNEKYVGEEFIDLMDSDGKKFIKEIIDTANAKGAGWVEYKWYHPVTKEWLPKIAYFEKVDDLIIVSAVYKN</sequence>